<proteinExistence type="predicted"/>
<evidence type="ECO:0000313" key="1">
    <source>
        <dbReference type="EMBL" id="EAQ32662.1"/>
    </source>
</evidence>
<keyword evidence="2" id="KW-1185">Reference proteome</keyword>
<reference evidence="1 2" key="1">
    <citation type="submission" date="2006-01" db="EMBL/GenBank/DDBJ databases">
        <authorList>
            <person name="Brettar I."/>
            <person name="Hofle M."/>
            <person name="Ferriera S."/>
            <person name="Johnson J."/>
            <person name="Kravitz S."/>
            <person name="Halpern A."/>
            <person name="Remington K."/>
            <person name="Beeson K."/>
            <person name="Tran B."/>
            <person name="Rogers Y.-H."/>
            <person name="Friedman R."/>
            <person name="Venter J.C."/>
        </authorList>
    </citation>
    <scope>NUCLEOTIDE SEQUENCE [LARGE SCALE GENOMIC DNA]</scope>
    <source>
        <strain evidence="1 2">OS145</strain>
    </source>
</reference>
<comment type="caution">
    <text evidence="1">The sequence shown here is derived from an EMBL/GenBank/DDBJ whole genome shotgun (WGS) entry which is preliminary data.</text>
</comment>
<dbReference type="RefSeq" id="WP_006954654.1">
    <property type="nucleotide sequence ID" value="NZ_CH672403.1"/>
</dbReference>
<dbReference type="EMBL" id="AAMX01000004">
    <property type="protein sequence ID" value="EAQ32662.1"/>
    <property type="molecule type" value="Genomic_DNA"/>
</dbReference>
<accession>A0ABP2CTZ9</accession>
<sequence length="333" mass="37742">MDKNLWRWIELNEYETPSVPTTMLAKRWWQKMLQTLRPSRVEVSTANSAEEEPKGVEFKFDEQPLLDSLNTLLDQQNQDDPRVTWLVLAPASPAWSVIRKWANQNGWQPVSMPQRDSLLTSSSVDELNIPSEPWVVDDLSHGFVRHPLGIRWLQNFLRKTLQTPQSPGLVICGSWLYYYLEKTHGGLNRQALTLRPFDTESMVTSRIAVSRAHAKRLVAVSEGHPGIAAAYRNAFAVAAEQTEIVLEMPQVPTAHGETSTFVIYALLLHGGLSTFLLGEVLNSIAPNLIEHSLNLLRSHGIVRYQDDQWSVTELGYPAAKQFLAQRDFNWTSC</sequence>
<organism evidence="1 2">
    <name type="scientific">Idiomarina baltica OS145</name>
    <dbReference type="NCBI Taxonomy" id="314276"/>
    <lineage>
        <taxon>Bacteria</taxon>
        <taxon>Pseudomonadati</taxon>
        <taxon>Pseudomonadota</taxon>
        <taxon>Gammaproteobacteria</taxon>
        <taxon>Alteromonadales</taxon>
        <taxon>Idiomarinaceae</taxon>
        <taxon>Idiomarina</taxon>
    </lineage>
</organism>
<evidence type="ECO:0000313" key="2">
    <source>
        <dbReference type="Proteomes" id="UP000016543"/>
    </source>
</evidence>
<name>A0ABP2CTZ9_9GAMM</name>
<protein>
    <submittedName>
        <fullName evidence="1">Uncharacterized protein</fullName>
    </submittedName>
</protein>
<dbReference type="Proteomes" id="UP000016543">
    <property type="component" value="Unassembled WGS sequence"/>
</dbReference>
<gene>
    <name evidence="1" type="ORF">OS145_09328</name>
</gene>